<dbReference type="Gene3D" id="3.30.230.130">
    <property type="entry name" value="Cullin, Chain C, Domain 2"/>
    <property type="match status" value="1"/>
</dbReference>
<protein>
    <submittedName>
        <fullName evidence="3">Anaphase-promoting complex subunit 2</fullName>
    </submittedName>
</protein>
<dbReference type="GO" id="GO:0006511">
    <property type="term" value="P:ubiquitin-dependent protein catabolic process"/>
    <property type="evidence" value="ECO:0007669"/>
    <property type="project" value="InterPro"/>
</dbReference>
<dbReference type="PROSITE" id="PS50069">
    <property type="entry name" value="CULLIN_2"/>
    <property type="match status" value="1"/>
</dbReference>
<dbReference type="GO" id="GO:0031625">
    <property type="term" value="F:ubiquitin protein ligase binding"/>
    <property type="evidence" value="ECO:0007669"/>
    <property type="project" value="InterPro"/>
</dbReference>
<dbReference type="Pfam" id="PF26557">
    <property type="entry name" value="Cullin_AB"/>
    <property type="match status" value="1"/>
</dbReference>
<dbReference type="InterPro" id="IPR036317">
    <property type="entry name" value="Cullin_homology_sf"/>
</dbReference>
<dbReference type="SUPFAM" id="SSF75632">
    <property type="entry name" value="Cullin homology domain"/>
    <property type="match status" value="1"/>
</dbReference>
<accession>A0A6G1SNQ5</accession>
<sequence>MAVMSGNLATDMNLTIATAQKARQQPKIIYFRLLEARLNSVVKRDIVDKFWAYFPEQFDKYGPDSYKPLIDAVTFLKDSSQKIEKSLTNTGQEIMKETFFDSFKTLILSAKPYYLHDYIEATYFRAFRVYLNIEKNSRSNTSQANGDQPMECDDGDDASDLDEYAEFDDYARSRGAVNLPKPNLNICPGCSCSTWDKYKCNCNQIRQQFRTMNLYLRQLGLLDMLVGETIMTVARALIERRVAAKGKSNYSCSYMNELSIWVDSVVKGWFVEIYGSTNQGELDVITRKLDQFLRDAYAEVRISHMFEIIIEYPNSEAAIQDLKLCIEQSTSSSFRLNLIDSVKQSLVESLLHPGVNTYDILTAYISAIKALRALDPSGLILQLVTEPVRRYLKSRNDTVRCIVTALTDEDNNSELNREMIRSTQTNENGVSGKGGTIEMNLPNEGEKCTAMNFEKWRPDPIKLSSLDDVMKTSRFSDIVSILVNIYETKDLFVEEYQKLLSQRLLNKYDECNLDTELRNLELLTLRFNDCELHRCEVMLKDVQISKRVNKRIVSGDIKDQKLTEFKDLDVLIVSSPFWPDKFGPIAALSDEPPKINFPSEIQTAINTYTKAFEAIQASRTLHWRHHLGSVNMDVTINGKEQNFTVSPLHAALLYMFQNRKAWKLEEIIRETSLTAATVRSRLALWQRNGLIKDCGEDRFELICE</sequence>
<evidence type="ECO:0000259" key="2">
    <source>
        <dbReference type="PROSITE" id="PS50069"/>
    </source>
</evidence>
<dbReference type="Pfam" id="PF25773">
    <property type="entry name" value="TPR_ANAPC2"/>
    <property type="match status" value="1"/>
</dbReference>
<dbReference type="SMART" id="SM00182">
    <property type="entry name" value="CULLIN"/>
    <property type="match status" value="1"/>
</dbReference>
<comment type="similarity">
    <text evidence="1">Belongs to the cullin family.</text>
</comment>
<organism evidence="3">
    <name type="scientific">Aceria tosichella</name>
    <name type="common">wheat curl mite</name>
    <dbReference type="NCBI Taxonomy" id="561515"/>
    <lineage>
        <taxon>Eukaryota</taxon>
        <taxon>Metazoa</taxon>
        <taxon>Ecdysozoa</taxon>
        <taxon>Arthropoda</taxon>
        <taxon>Chelicerata</taxon>
        <taxon>Arachnida</taxon>
        <taxon>Acari</taxon>
        <taxon>Acariformes</taxon>
        <taxon>Trombidiformes</taxon>
        <taxon>Prostigmata</taxon>
        <taxon>Eupodina</taxon>
        <taxon>Eriophyoidea</taxon>
        <taxon>Eriophyidae</taxon>
        <taxon>Eriophyinae</taxon>
        <taxon>Aceriini</taxon>
        <taxon>Aceria</taxon>
    </lineage>
</organism>
<dbReference type="Gene3D" id="1.20.1310.10">
    <property type="entry name" value="Cullin Repeats"/>
    <property type="match status" value="1"/>
</dbReference>
<dbReference type="InterPro" id="IPR016158">
    <property type="entry name" value="Cullin_homology"/>
</dbReference>
<dbReference type="GO" id="GO:0005680">
    <property type="term" value="C:anaphase-promoting complex"/>
    <property type="evidence" value="ECO:0007669"/>
    <property type="project" value="TreeGrafter"/>
</dbReference>
<evidence type="ECO:0000313" key="3">
    <source>
        <dbReference type="EMBL" id="MDE51533.1"/>
    </source>
</evidence>
<dbReference type="InterPro" id="IPR059120">
    <property type="entry name" value="Cullin-like_AB"/>
</dbReference>
<dbReference type="InterPro" id="IPR057975">
    <property type="entry name" value="TPR_ANAPC2"/>
</dbReference>
<dbReference type="PANTHER" id="PTHR45957:SF1">
    <property type="entry name" value="ANAPHASE-PROMOTING COMPLEX SUBUNIT 2"/>
    <property type="match status" value="1"/>
</dbReference>
<dbReference type="AlphaFoldDB" id="A0A6G1SNQ5"/>
<proteinExistence type="inferred from homology"/>
<dbReference type="GO" id="GO:0070979">
    <property type="term" value="P:protein K11-linked ubiquitination"/>
    <property type="evidence" value="ECO:0007669"/>
    <property type="project" value="TreeGrafter"/>
</dbReference>
<name>A0A6G1SNQ5_9ACAR</name>
<feature type="domain" description="Cullin family profile" evidence="2">
    <location>
        <begin position="479"/>
        <end position="686"/>
    </location>
</feature>
<dbReference type="InterPro" id="IPR044554">
    <property type="entry name" value="ANAPC2"/>
</dbReference>
<dbReference type="EMBL" id="GGYP01006762">
    <property type="protein sequence ID" value="MDE51533.1"/>
    <property type="molecule type" value="Transcribed_RNA"/>
</dbReference>
<dbReference type="PANTHER" id="PTHR45957">
    <property type="entry name" value="ANAPHASE-PROMOTING COMPLEX SUBUNIT 2"/>
    <property type="match status" value="1"/>
</dbReference>
<gene>
    <name evidence="3" type="primary">Anapc2</name>
    <name evidence="3" type="ORF">g.16080</name>
</gene>
<reference evidence="3" key="1">
    <citation type="submission" date="2018-10" db="EMBL/GenBank/DDBJ databases">
        <title>Transcriptome assembly of Aceria tosichella (Wheat curl mite) Type 2.</title>
        <authorList>
            <person name="Scully E.D."/>
            <person name="Geib S.M."/>
            <person name="Palmer N.A."/>
            <person name="Gupta A.K."/>
            <person name="Sarath G."/>
            <person name="Tatineni S."/>
        </authorList>
    </citation>
    <scope>NUCLEOTIDE SEQUENCE</scope>
    <source>
        <strain evidence="3">LincolnNE</strain>
    </source>
</reference>
<evidence type="ECO:0000256" key="1">
    <source>
        <dbReference type="PROSITE-ProRule" id="PRU00330"/>
    </source>
</evidence>
<dbReference type="GO" id="GO:0007091">
    <property type="term" value="P:metaphase/anaphase transition of mitotic cell cycle"/>
    <property type="evidence" value="ECO:0007669"/>
    <property type="project" value="TreeGrafter"/>
</dbReference>